<sequence length="533" mass="56883">MSAPVLDTRLSADSETFRANAAYNCSLAATLRADVARTALGGNAQARARHTGRGKLLPRDRVARLLDPGSAFLEIGQLAANGLYDDEVPGAGVIAGIGRVSGRQCMILCNDATVKGGTYYPLTVKKHLRAQEIAEQNHLPCIYLVDSGGANLPHQADVFPDRDHFGRIFFNQAQMSARGIPQIACVMGSCTAGGAYVPAMSDETIIVRGQGTIFLAGPPLVKAATGEVISAEELGGADTHGRKSGVVDHVAENDDHALTIVRDIVSTLPQQVSAPVNLRAPRAPKFDADDLYGIVPADVRAPYDVHEVIARIVDASEFHEFKALYGTTLVCGFAHIWGQPVAILANNGVLFSESAQKGAHFIELACQRRVPLLFLQNISGFMVGGRYEAEGIAKHGAKLVTAVATATVPKITVLIGGSFGAGNYGMCGRAYSPRFLFAWPNSRISVMGGEQAASVLATVHRDADSWTPDQSEAFKAPVRRKYEDEGNPWYATARLWDDGIIDPAQTRDVLGLALAATLNAPIPERPAFGVFRM</sequence>
<organism evidence="5 6">
    <name type="scientific">Sphingomonas ginsenosidivorax</name>
    <dbReference type="NCBI Taxonomy" id="862135"/>
    <lineage>
        <taxon>Bacteria</taxon>
        <taxon>Pseudomonadati</taxon>
        <taxon>Pseudomonadota</taxon>
        <taxon>Alphaproteobacteria</taxon>
        <taxon>Sphingomonadales</taxon>
        <taxon>Sphingomonadaceae</taxon>
        <taxon>Sphingomonas</taxon>
    </lineage>
</organism>
<dbReference type="PROSITE" id="PS50980">
    <property type="entry name" value="COA_CT_NTER"/>
    <property type="match status" value="1"/>
</dbReference>
<dbReference type="Gene3D" id="3.90.226.10">
    <property type="entry name" value="2-enoyl-CoA Hydratase, Chain A, domain 1"/>
    <property type="match status" value="2"/>
</dbReference>
<dbReference type="PANTHER" id="PTHR22855">
    <property type="entry name" value="ACETYL, PROPIONYL, PYRUVATE, AND GLUTACONYL CARBOXYLASE-RELATED"/>
    <property type="match status" value="1"/>
</dbReference>
<dbReference type="InterPro" id="IPR011762">
    <property type="entry name" value="COA_CT_N"/>
</dbReference>
<dbReference type="FunFam" id="3.90.226.10:FF:000004">
    <property type="entry name" value="Methylcrotonoyl-CoA carboxylase beta chain"/>
    <property type="match status" value="1"/>
</dbReference>
<dbReference type="PANTHER" id="PTHR22855:SF13">
    <property type="entry name" value="METHYLCROTONOYL-COA CARBOXYLASE BETA CHAIN, MITOCHONDRIAL"/>
    <property type="match status" value="1"/>
</dbReference>
<gene>
    <name evidence="5" type="ORF">FSB78_04130</name>
</gene>
<proteinExistence type="inferred from homology"/>
<evidence type="ECO:0000256" key="1">
    <source>
        <dbReference type="ARBA" id="ARBA00006102"/>
    </source>
</evidence>
<feature type="domain" description="CoA carboxyltransferase C-terminal" evidence="4">
    <location>
        <begin position="283"/>
        <end position="524"/>
    </location>
</feature>
<dbReference type="OrthoDB" id="9803706at2"/>
<evidence type="ECO:0000313" key="6">
    <source>
        <dbReference type="Proteomes" id="UP000321250"/>
    </source>
</evidence>
<dbReference type="Proteomes" id="UP000321250">
    <property type="component" value="Unassembled WGS sequence"/>
</dbReference>
<comment type="similarity">
    <text evidence="1">Belongs to the AccD/PCCB family.</text>
</comment>
<feature type="domain" description="CoA carboxyltransferase N-terminal" evidence="3">
    <location>
        <begin position="19"/>
        <end position="280"/>
    </location>
</feature>
<dbReference type="RefSeq" id="WP_147080216.1">
    <property type="nucleotide sequence ID" value="NZ_VOQR01000001.1"/>
</dbReference>
<dbReference type="InterPro" id="IPR011763">
    <property type="entry name" value="COA_CT_C"/>
</dbReference>
<name>A0A5C6UBQ5_9SPHN</name>
<dbReference type="PROSITE" id="PS50989">
    <property type="entry name" value="COA_CT_CTER"/>
    <property type="match status" value="1"/>
</dbReference>
<dbReference type="AlphaFoldDB" id="A0A5C6UBQ5"/>
<evidence type="ECO:0000259" key="4">
    <source>
        <dbReference type="PROSITE" id="PS50989"/>
    </source>
</evidence>
<dbReference type="SUPFAM" id="SSF52096">
    <property type="entry name" value="ClpP/crotonase"/>
    <property type="match status" value="2"/>
</dbReference>
<dbReference type="InterPro" id="IPR029045">
    <property type="entry name" value="ClpP/crotonase-like_dom_sf"/>
</dbReference>
<dbReference type="FunFam" id="3.90.226.10:FF:000007">
    <property type="entry name" value="Methylcrotonoyl-CoA carboxylase subunit beta"/>
    <property type="match status" value="1"/>
</dbReference>
<protein>
    <submittedName>
        <fullName evidence="5">Methylcrotonoyl-CoA carboxylase</fullName>
    </submittedName>
</protein>
<comment type="pathway">
    <text evidence="2">Amino-acid degradation; L-leucine degradation.</text>
</comment>
<evidence type="ECO:0000256" key="2">
    <source>
        <dbReference type="ARBA" id="ARBA00046317"/>
    </source>
</evidence>
<dbReference type="InterPro" id="IPR034733">
    <property type="entry name" value="AcCoA_carboxyl_beta"/>
</dbReference>
<comment type="caution">
    <text evidence="5">The sequence shown here is derived from an EMBL/GenBank/DDBJ whole genome shotgun (WGS) entry which is preliminary data.</text>
</comment>
<accession>A0A5C6UBQ5</accession>
<dbReference type="Pfam" id="PF01039">
    <property type="entry name" value="Carboxyl_trans"/>
    <property type="match status" value="1"/>
</dbReference>
<keyword evidence="6" id="KW-1185">Reference proteome</keyword>
<dbReference type="GO" id="GO:1905202">
    <property type="term" value="C:methylcrotonoyl-CoA carboxylase complex"/>
    <property type="evidence" value="ECO:0007669"/>
    <property type="project" value="TreeGrafter"/>
</dbReference>
<dbReference type="EMBL" id="VOQR01000001">
    <property type="protein sequence ID" value="TXC70223.1"/>
    <property type="molecule type" value="Genomic_DNA"/>
</dbReference>
<evidence type="ECO:0000259" key="3">
    <source>
        <dbReference type="PROSITE" id="PS50980"/>
    </source>
</evidence>
<reference evidence="5 6" key="1">
    <citation type="journal article" date="2013" name="Antonie Van Leeuwenhoek">
        <title>Sphingomonas ginsenosidivorax sp. nov., with the ability to transform ginsenosides.</title>
        <authorList>
            <person name="Jin X.F."/>
            <person name="Kim J.K."/>
            <person name="Liu Q.M."/>
            <person name="Kang M.S."/>
            <person name="He D."/>
            <person name="Jin F.X."/>
            <person name="Kim S.C."/>
            <person name="Im W.T."/>
        </authorList>
    </citation>
    <scope>NUCLEOTIDE SEQUENCE [LARGE SCALE GENOMIC DNA]</scope>
    <source>
        <strain evidence="5 6">KHI67</strain>
    </source>
</reference>
<dbReference type="GO" id="GO:0006552">
    <property type="term" value="P:L-leucine catabolic process"/>
    <property type="evidence" value="ECO:0007669"/>
    <property type="project" value="TreeGrafter"/>
</dbReference>
<dbReference type="InterPro" id="IPR045190">
    <property type="entry name" value="MCCB/AccD1-like"/>
</dbReference>
<evidence type="ECO:0000313" key="5">
    <source>
        <dbReference type="EMBL" id="TXC70223.1"/>
    </source>
</evidence>
<dbReference type="GO" id="GO:0004485">
    <property type="term" value="F:methylcrotonoyl-CoA carboxylase activity"/>
    <property type="evidence" value="ECO:0007669"/>
    <property type="project" value="TreeGrafter"/>
</dbReference>